<evidence type="ECO:0000313" key="2">
    <source>
        <dbReference type="Proteomes" id="UP001420932"/>
    </source>
</evidence>
<accession>A0AAP0HRR1</accession>
<reference evidence="1 2" key="1">
    <citation type="submission" date="2024-01" db="EMBL/GenBank/DDBJ databases">
        <title>Genome assemblies of Stephania.</title>
        <authorList>
            <person name="Yang L."/>
        </authorList>
    </citation>
    <scope>NUCLEOTIDE SEQUENCE [LARGE SCALE GENOMIC DNA]</scope>
    <source>
        <strain evidence="1">YNDBR</strain>
        <tissue evidence="1">Leaf</tissue>
    </source>
</reference>
<sequence>MRSATSQTYGSAAVDREPRIRGFVSNATRKGGRSGGCGERSHQLKATEITLQPIKKVFRIVKFLGSKLLSNRYALRRLHAPRLLPVSPAALPYHQLARSRATPDAIVIAPAPTNWASSSLGLRGPRVNPHKINTCLVRLHI</sequence>
<keyword evidence="2" id="KW-1185">Reference proteome</keyword>
<dbReference type="AlphaFoldDB" id="A0AAP0HRR1"/>
<gene>
    <name evidence="1" type="ORF">Syun_025938</name>
</gene>
<organism evidence="1 2">
    <name type="scientific">Stephania yunnanensis</name>
    <dbReference type="NCBI Taxonomy" id="152371"/>
    <lineage>
        <taxon>Eukaryota</taxon>
        <taxon>Viridiplantae</taxon>
        <taxon>Streptophyta</taxon>
        <taxon>Embryophyta</taxon>
        <taxon>Tracheophyta</taxon>
        <taxon>Spermatophyta</taxon>
        <taxon>Magnoliopsida</taxon>
        <taxon>Ranunculales</taxon>
        <taxon>Menispermaceae</taxon>
        <taxon>Menispermoideae</taxon>
        <taxon>Cissampelideae</taxon>
        <taxon>Stephania</taxon>
    </lineage>
</organism>
<dbReference type="EMBL" id="JBBNAF010000011">
    <property type="protein sequence ID" value="KAK9098893.1"/>
    <property type="molecule type" value="Genomic_DNA"/>
</dbReference>
<proteinExistence type="predicted"/>
<comment type="caution">
    <text evidence="1">The sequence shown here is derived from an EMBL/GenBank/DDBJ whole genome shotgun (WGS) entry which is preliminary data.</text>
</comment>
<protein>
    <submittedName>
        <fullName evidence="1">Uncharacterized protein</fullName>
    </submittedName>
</protein>
<name>A0AAP0HRR1_9MAGN</name>
<evidence type="ECO:0000313" key="1">
    <source>
        <dbReference type="EMBL" id="KAK9098893.1"/>
    </source>
</evidence>
<dbReference type="Proteomes" id="UP001420932">
    <property type="component" value="Unassembled WGS sequence"/>
</dbReference>